<evidence type="ECO:0000256" key="3">
    <source>
        <dbReference type="SAM" id="MobiDB-lite"/>
    </source>
</evidence>
<dbReference type="InterPro" id="IPR017517">
    <property type="entry name" value="Maleyloyr_isom"/>
</dbReference>
<dbReference type="Proteomes" id="UP000316806">
    <property type="component" value="Chromosome"/>
</dbReference>
<feature type="domain" description="Mycothiol-dependent maleylpyruvate isomerase metal-binding" evidence="4">
    <location>
        <begin position="120"/>
        <end position="257"/>
    </location>
</feature>
<protein>
    <submittedName>
        <fullName evidence="6">Maleylpyruvate isomerase family mycothiol-dependent enzyme</fullName>
    </submittedName>
</protein>
<keyword evidence="6" id="KW-0413">Isomerase</keyword>
<accession>A0A516RJG8</accession>
<feature type="region of interest" description="Disordered" evidence="3">
    <location>
        <begin position="62"/>
        <end position="94"/>
    </location>
</feature>
<evidence type="ECO:0000313" key="7">
    <source>
        <dbReference type="Proteomes" id="UP000316806"/>
    </source>
</evidence>
<dbReference type="InterPro" id="IPR027383">
    <property type="entry name" value="Znf_put"/>
</dbReference>
<evidence type="ECO:0000256" key="2">
    <source>
        <dbReference type="ARBA" id="ARBA00023163"/>
    </source>
</evidence>
<reference evidence="6 7" key="1">
    <citation type="journal article" date="2019" name="J. Ind. Microbiol. Biotechnol.">
        <title>The complete genomic sequence of Streptomyces spectabilis NRRL-2792 and identification of secondary metabolite biosynthetic gene clusters.</title>
        <authorList>
            <person name="Sinha A."/>
            <person name="Phillips-Salemka S."/>
            <person name="Niraula T.A."/>
            <person name="Short K.A."/>
            <person name="Niraula N.P."/>
        </authorList>
    </citation>
    <scope>NUCLEOTIDE SEQUENCE [LARGE SCALE GENOMIC DNA]</scope>
    <source>
        <strain evidence="6 7">NRRL 2792</strain>
    </source>
</reference>
<keyword evidence="6" id="KW-0670">Pyruvate</keyword>
<dbReference type="Gene3D" id="1.20.120.450">
    <property type="entry name" value="dinb family like domain"/>
    <property type="match status" value="1"/>
</dbReference>
<dbReference type="InterPro" id="IPR024344">
    <property type="entry name" value="MDMPI_metal-binding"/>
</dbReference>
<dbReference type="GO" id="GO:0046872">
    <property type="term" value="F:metal ion binding"/>
    <property type="evidence" value="ECO:0007669"/>
    <property type="project" value="InterPro"/>
</dbReference>
<gene>
    <name evidence="6" type="ORF">FH965_39025</name>
</gene>
<evidence type="ECO:0000259" key="5">
    <source>
        <dbReference type="Pfam" id="PF13490"/>
    </source>
</evidence>
<keyword evidence="2" id="KW-0804">Transcription</keyword>
<sequence>MSGAPRPAPHEHAALRSLLGAWLLDACSDQESAAVTAHLEHCAPCTAEVRYLYPATASLAETPPYEDTAPREATAPPLYDGTATAGNPSRPAGDRVTALAFARRPPAPRAVPPHVRPYTDQVATLDAVLRDLTAEEWDTLTVEGWTVGQLVAHLAATDSLLTEALDAGARGPLGLVGDTVPDRTLACTSWAAEQSPRSIHTAWRAQADVLRDVLLGEADLPTAAARPLSLAGDPPLPVAHHTAARAFETWIHTRDIALRTDRRLPPPTARSLSRMSDFGARLLPLAMRLRGTPLGGRVLRLELTGRGGDTWLLTDPGQAPPTGPPDAHLALDALEFCLLTGDRLAPAEAAARTRVSGDAALAEAALAAASAFAGP</sequence>
<dbReference type="GO" id="GO:0016853">
    <property type="term" value="F:isomerase activity"/>
    <property type="evidence" value="ECO:0007669"/>
    <property type="project" value="UniProtKB-KW"/>
</dbReference>
<dbReference type="InterPro" id="IPR034660">
    <property type="entry name" value="DinB/YfiT-like"/>
</dbReference>
<proteinExistence type="predicted"/>
<dbReference type="Gene3D" id="1.10.10.1320">
    <property type="entry name" value="Anti-sigma factor, zinc-finger domain"/>
    <property type="match status" value="1"/>
</dbReference>
<keyword evidence="1" id="KW-0805">Transcription regulation</keyword>
<evidence type="ECO:0000259" key="4">
    <source>
        <dbReference type="Pfam" id="PF11716"/>
    </source>
</evidence>
<dbReference type="SUPFAM" id="SSF109854">
    <property type="entry name" value="DinB/YfiT-like putative metalloenzymes"/>
    <property type="match status" value="1"/>
</dbReference>
<dbReference type="InterPro" id="IPR041916">
    <property type="entry name" value="Anti_sigma_zinc_sf"/>
</dbReference>
<evidence type="ECO:0000256" key="1">
    <source>
        <dbReference type="ARBA" id="ARBA00023015"/>
    </source>
</evidence>
<evidence type="ECO:0000313" key="6">
    <source>
        <dbReference type="EMBL" id="QDQ15811.1"/>
    </source>
</evidence>
<dbReference type="Pfam" id="PF13490">
    <property type="entry name" value="zf-HC2"/>
    <property type="match status" value="1"/>
</dbReference>
<dbReference type="NCBIfam" id="TIGR03083">
    <property type="entry name" value="maleylpyruvate isomerase family mycothiol-dependent enzyme"/>
    <property type="match status" value="1"/>
</dbReference>
<feature type="domain" description="Putative zinc-finger" evidence="5">
    <location>
        <begin position="16"/>
        <end position="45"/>
    </location>
</feature>
<dbReference type="Pfam" id="PF11716">
    <property type="entry name" value="MDMPI_N"/>
    <property type="match status" value="1"/>
</dbReference>
<dbReference type="EMBL" id="CP040916">
    <property type="protein sequence ID" value="QDQ15811.1"/>
    <property type="molecule type" value="Genomic_DNA"/>
</dbReference>
<dbReference type="AlphaFoldDB" id="A0A516RJG8"/>
<name>A0A516RJG8_STRST</name>
<dbReference type="RefSeq" id="WP_144323013.1">
    <property type="nucleotide sequence ID" value="NZ_CP040916.1"/>
</dbReference>
<organism evidence="6 7">
    <name type="scientific">Streptomyces spectabilis</name>
    <dbReference type="NCBI Taxonomy" id="68270"/>
    <lineage>
        <taxon>Bacteria</taxon>
        <taxon>Bacillati</taxon>
        <taxon>Actinomycetota</taxon>
        <taxon>Actinomycetes</taxon>
        <taxon>Kitasatosporales</taxon>
        <taxon>Streptomycetaceae</taxon>
        <taxon>Streptomyces</taxon>
    </lineage>
</organism>